<dbReference type="SUPFAM" id="SSF48498">
    <property type="entry name" value="Tetracyclin repressor-like, C-terminal domain"/>
    <property type="match status" value="1"/>
</dbReference>
<organism evidence="4 5">
    <name type="scientific">Microlunatus parietis</name>
    <dbReference type="NCBI Taxonomy" id="682979"/>
    <lineage>
        <taxon>Bacteria</taxon>
        <taxon>Bacillati</taxon>
        <taxon>Actinomycetota</taxon>
        <taxon>Actinomycetes</taxon>
        <taxon>Propionibacteriales</taxon>
        <taxon>Propionibacteriaceae</taxon>
        <taxon>Microlunatus</taxon>
    </lineage>
</organism>
<dbReference type="PROSITE" id="PS50977">
    <property type="entry name" value="HTH_TETR_2"/>
    <property type="match status" value="1"/>
</dbReference>
<evidence type="ECO:0000256" key="1">
    <source>
        <dbReference type="ARBA" id="ARBA00023125"/>
    </source>
</evidence>
<evidence type="ECO:0000313" key="5">
    <source>
        <dbReference type="Proteomes" id="UP000569914"/>
    </source>
</evidence>
<proteinExistence type="predicted"/>
<dbReference type="Proteomes" id="UP000569914">
    <property type="component" value="Unassembled WGS sequence"/>
</dbReference>
<reference evidence="4 5" key="1">
    <citation type="submission" date="2020-07" db="EMBL/GenBank/DDBJ databases">
        <title>Sequencing the genomes of 1000 actinobacteria strains.</title>
        <authorList>
            <person name="Klenk H.-P."/>
        </authorList>
    </citation>
    <scope>NUCLEOTIDE SEQUENCE [LARGE SCALE GENOMIC DNA]</scope>
    <source>
        <strain evidence="4 5">DSM 22083</strain>
    </source>
</reference>
<dbReference type="SUPFAM" id="SSF46689">
    <property type="entry name" value="Homeodomain-like"/>
    <property type="match status" value="1"/>
</dbReference>
<sequence length="239" mass="25904">MTGPATVPFHSGLTPDTVIDAAVRLSAGRHLFRWSIRDLAGQLGVAPSVIYHHVGGKDLLCRHVVERVVSEVRPPSARFGWARWFRTLLLDLRPILAGYPGTAKWLLMHGPTFPALLAVVDGGVEMLRRAGFGDRIGFAYGALINTALLTISITDDRLDHEGDGPRDHAAMMDDFRREGADSEGLSLIAASLVVPFVAGADEAEEQRDAFYRFMIDTVIAGLGRFATGSGTAARPSTRR</sequence>
<evidence type="ECO:0000259" key="3">
    <source>
        <dbReference type="PROSITE" id="PS50977"/>
    </source>
</evidence>
<dbReference type="EMBL" id="JACCBU010000001">
    <property type="protein sequence ID" value="NYE69805.1"/>
    <property type="molecule type" value="Genomic_DNA"/>
</dbReference>
<feature type="DNA-binding region" description="H-T-H motif" evidence="2">
    <location>
        <begin position="35"/>
        <end position="54"/>
    </location>
</feature>
<protein>
    <submittedName>
        <fullName evidence="4">AcrR family transcriptional regulator</fullName>
    </submittedName>
</protein>
<dbReference type="RefSeq" id="WP_179748805.1">
    <property type="nucleotide sequence ID" value="NZ_JACCBU010000001.1"/>
</dbReference>
<keyword evidence="5" id="KW-1185">Reference proteome</keyword>
<evidence type="ECO:0000256" key="2">
    <source>
        <dbReference type="PROSITE-ProRule" id="PRU00335"/>
    </source>
</evidence>
<dbReference type="AlphaFoldDB" id="A0A7Y9I4E5"/>
<dbReference type="GO" id="GO:0003677">
    <property type="term" value="F:DNA binding"/>
    <property type="evidence" value="ECO:0007669"/>
    <property type="project" value="UniProtKB-UniRule"/>
</dbReference>
<accession>A0A7Y9I4E5</accession>
<dbReference type="InterPro" id="IPR001647">
    <property type="entry name" value="HTH_TetR"/>
</dbReference>
<dbReference type="InterPro" id="IPR009057">
    <property type="entry name" value="Homeodomain-like_sf"/>
</dbReference>
<keyword evidence="1 2" id="KW-0238">DNA-binding</keyword>
<name>A0A7Y9I4E5_9ACTN</name>
<dbReference type="Gene3D" id="1.10.357.10">
    <property type="entry name" value="Tetracycline Repressor, domain 2"/>
    <property type="match status" value="1"/>
</dbReference>
<evidence type="ECO:0000313" key="4">
    <source>
        <dbReference type="EMBL" id="NYE69805.1"/>
    </source>
</evidence>
<feature type="domain" description="HTH tetR-type" evidence="3">
    <location>
        <begin position="12"/>
        <end position="72"/>
    </location>
</feature>
<dbReference type="InterPro" id="IPR036271">
    <property type="entry name" value="Tet_transcr_reg_TetR-rel_C_sf"/>
</dbReference>
<comment type="caution">
    <text evidence="4">The sequence shown here is derived from an EMBL/GenBank/DDBJ whole genome shotgun (WGS) entry which is preliminary data.</text>
</comment>
<gene>
    <name evidence="4" type="ORF">BKA15_001134</name>
</gene>